<evidence type="ECO:0000313" key="15">
    <source>
        <dbReference type="Proteomes" id="UP000033647"/>
    </source>
</evidence>
<feature type="compositionally biased region" description="Basic and acidic residues" evidence="12">
    <location>
        <begin position="2482"/>
        <end position="2493"/>
    </location>
</feature>
<comment type="pathway">
    <text evidence="3">Protein modification; protein ubiquitination.</text>
</comment>
<feature type="region of interest" description="Disordered" evidence="12">
    <location>
        <begin position="1984"/>
        <end position="2032"/>
    </location>
</feature>
<feature type="compositionally biased region" description="Basic and acidic residues" evidence="12">
    <location>
        <begin position="1984"/>
        <end position="1993"/>
    </location>
</feature>
<evidence type="ECO:0000259" key="13">
    <source>
        <dbReference type="PROSITE" id="PS50237"/>
    </source>
</evidence>
<gene>
    <name evidence="14" type="ORF">TI39_contig340g00005</name>
</gene>
<dbReference type="GO" id="GO:0016874">
    <property type="term" value="F:ligase activity"/>
    <property type="evidence" value="ECO:0007669"/>
    <property type="project" value="UniProtKB-KW"/>
</dbReference>
<comment type="subcellular location">
    <subcellularLocation>
        <location evidence="2">Nucleus</location>
    </subcellularLocation>
</comment>
<dbReference type="InterPro" id="IPR035983">
    <property type="entry name" value="Hect_E3_ubiquitin_ligase"/>
</dbReference>
<keyword evidence="7 11" id="KW-0833">Ubl conjugation pathway</keyword>
<feature type="compositionally biased region" description="Low complexity" evidence="12">
    <location>
        <begin position="1476"/>
        <end position="1489"/>
    </location>
</feature>
<keyword evidence="6" id="KW-0808">Transferase</keyword>
<dbReference type="EMBL" id="LAFY01000332">
    <property type="protein sequence ID" value="KJY00178.1"/>
    <property type="molecule type" value="Genomic_DNA"/>
</dbReference>
<dbReference type="Proteomes" id="UP000033647">
    <property type="component" value="Unassembled WGS sequence"/>
</dbReference>
<evidence type="ECO:0000256" key="5">
    <source>
        <dbReference type="ARBA" id="ARBA00022448"/>
    </source>
</evidence>
<feature type="compositionally biased region" description="Basic residues" evidence="12">
    <location>
        <begin position="2557"/>
        <end position="2567"/>
    </location>
</feature>
<feature type="region of interest" description="Disordered" evidence="12">
    <location>
        <begin position="2272"/>
        <end position="2567"/>
    </location>
</feature>
<dbReference type="Pfam" id="PF06012">
    <property type="entry name" value="DUF908"/>
    <property type="match status" value="1"/>
</dbReference>
<dbReference type="Gene3D" id="3.30.2160.10">
    <property type="entry name" value="Hect, E3 ligase catalytic domain"/>
    <property type="match status" value="1"/>
</dbReference>
<feature type="compositionally biased region" description="Basic and acidic residues" evidence="12">
    <location>
        <begin position="2785"/>
        <end position="2842"/>
    </location>
</feature>
<dbReference type="Pfam" id="PF14377">
    <property type="entry name" value="UBM"/>
    <property type="match status" value="3"/>
</dbReference>
<dbReference type="PROSITE" id="PS50237">
    <property type="entry name" value="HECT"/>
    <property type="match status" value="1"/>
</dbReference>
<evidence type="ECO:0000256" key="7">
    <source>
        <dbReference type="ARBA" id="ARBA00022786"/>
    </source>
</evidence>
<feature type="compositionally biased region" description="Basic and acidic residues" evidence="12">
    <location>
        <begin position="1134"/>
        <end position="1147"/>
    </location>
</feature>
<evidence type="ECO:0000256" key="3">
    <source>
        <dbReference type="ARBA" id="ARBA00004906"/>
    </source>
</evidence>
<dbReference type="GO" id="GO:0061630">
    <property type="term" value="F:ubiquitin protein ligase activity"/>
    <property type="evidence" value="ECO:0007669"/>
    <property type="project" value="UniProtKB-EC"/>
</dbReference>
<dbReference type="SMART" id="SM00119">
    <property type="entry name" value="HECTc"/>
    <property type="match status" value="1"/>
</dbReference>
<dbReference type="Pfam" id="PF06025">
    <property type="entry name" value="DUF913"/>
    <property type="match status" value="1"/>
</dbReference>
<evidence type="ECO:0000256" key="6">
    <source>
        <dbReference type="ARBA" id="ARBA00022679"/>
    </source>
</evidence>
<dbReference type="Gene3D" id="3.30.2410.10">
    <property type="entry name" value="Hect, E3 ligase catalytic domain"/>
    <property type="match status" value="1"/>
</dbReference>
<dbReference type="FunFam" id="3.90.1750.10:FF:000003">
    <property type="entry name" value="E3 ubiquitin-protein ligase UPL1"/>
    <property type="match status" value="1"/>
</dbReference>
<feature type="compositionally biased region" description="Acidic residues" evidence="12">
    <location>
        <begin position="2321"/>
        <end position="2354"/>
    </location>
</feature>
<keyword evidence="5" id="KW-0813">Transport</keyword>
<evidence type="ECO:0000256" key="8">
    <source>
        <dbReference type="ARBA" id="ARBA00022816"/>
    </source>
</evidence>
<evidence type="ECO:0000256" key="10">
    <source>
        <dbReference type="ARBA" id="ARBA00034494"/>
    </source>
</evidence>
<dbReference type="STRING" id="1047168.A0A0F4GT11"/>
<dbReference type="InterPro" id="IPR010309">
    <property type="entry name" value="E3_Ub_ligase_DUF908"/>
</dbReference>
<organism evidence="14 15">
    <name type="scientific">Zymoseptoria brevis</name>
    <dbReference type="NCBI Taxonomy" id="1047168"/>
    <lineage>
        <taxon>Eukaryota</taxon>
        <taxon>Fungi</taxon>
        <taxon>Dikarya</taxon>
        <taxon>Ascomycota</taxon>
        <taxon>Pezizomycotina</taxon>
        <taxon>Dothideomycetes</taxon>
        <taxon>Dothideomycetidae</taxon>
        <taxon>Mycosphaerellales</taxon>
        <taxon>Mycosphaerellaceae</taxon>
        <taxon>Zymoseptoria</taxon>
    </lineage>
</organism>
<dbReference type="GO" id="GO:0000209">
    <property type="term" value="P:protein polyubiquitination"/>
    <property type="evidence" value="ECO:0007669"/>
    <property type="project" value="TreeGrafter"/>
</dbReference>
<proteinExistence type="inferred from homology"/>
<feature type="compositionally biased region" description="Acidic residues" evidence="12">
    <location>
        <begin position="2382"/>
        <end position="2453"/>
    </location>
</feature>
<feature type="compositionally biased region" description="Basic and acidic residues" evidence="12">
    <location>
        <begin position="3326"/>
        <end position="3335"/>
    </location>
</feature>
<dbReference type="InterPro" id="IPR025527">
    <property type="entry name" value="HUWE1/Rev1_UBM"/>
</dbReference>
<keyword evidence="9" id="KW-0539">Nucleus</keyword>
<feature type="region of interest" description="Disordered" evidence="12">
    <location>
        <begin position="2950"/>
        <end position="2980"/>
    </location>
</feature>
<dbReference type="PANTHER" id="PTHR11254:SF67">
    <property type="entry name" value="E3 UBIQUITIN-PROTEIN LIGASE HUWE1"/>
    <property type="match status" value="1"/>
</dbReference>
<feature type="compositionally biased region" description="Low complexity" evidence="12">
    <location>
        <begin position="3308"/>
        <end position="3320"/>
    </location>
</feature>
<evidence type="ECO:0000256" key="11">
    <source>
        <dbReference type="PROSITE-ProRule" id="PRU00104"/>
    </source>
</evidence>
<evidence type="ECO:0000313" key="14">
    <source>
        <dbReference type="EMBL" id="KJY00178.1"/>
    </source>
</evidence>
<feature type="region of interest" description="Disordered" evidence="12">
    <location>
        <begin position="216"/>
        <end position="237"/>
    </location>
</feature>
<comment type="similarity">
    <text evidence="10">Belongs to the UPL family. TOM1/PTR1 subfamily.</text>
</comment>
<evidence type="ECO:0000256" key="9">
    <source>
        <dbReference type="ARBA" id="ARBA00023242"/>
    </source>
</evidence>
<protein>
    <recommendedName>
        <fullName evidence="4">HECT-type E3 ubiquitin transferase</fullName>
        <ecNumber evidence="4">2.3.2.26</ecNumber>
    </recommendedName>
</protein>
<reference evidence="14 15" key="1">
    <citation type="submission" date="2015-03" db="EMBL/GenBank/DDBJ databases">
        <title>RNA-seq based gene annotation and comparative genomics of four Zymoseptoria species reveal species-specific pathogenicity related genes and transposable element activity.</title>
        <authorList>
            <person name="Grandaubert J."/>
            <person name="Bhattacharyya A."/>
            <person name="Stukenbrock E.H."/>
        </authorList>
    </citation>
    <scope>NUCLEOTIDE SEQUENCE [LARGE SCALE GENOMIC DNA]</scope>
    <source>
        <strain evidence="14 15">Zb18110</strain>
    </source>
</reference>
<dbReference type="Pfam" id="PF00632">
    <property type="entry name" value="HECT"/>
    <property type="match status" value="1"/>
</dbReference>
<evidence type="ECO:0000256" key="1">
    <source>
        <dbReference type="ARBA" id="ARBA00000885"/>
    </source>
</evidence>
<evidence type="ECO:0000256" key="2">
    <source>
        <dbReference type="ARBA" id="ARBA00004123"/>
    </source>
</evidence>
<comment type="caution">
    <text evidence="14">The sequence shown here is derived from an EMBL/GenBank/DDBJ whole genome shotgun (WGS) entry which is preliminary data.</text>
</comment>
<dbReference type="GO" id="GO:0005634">
    <property type="term" value="C:nucleus"/>
    <property type="evidence" value="ECO:0007669"/>
    <property type="project" value="UniProtKB-SubCell"/>
</dbReference>
<keyword evidence="8" id="KW-0509">mRNA transport</keyword>
<dbReference type="EC" id="2.3.2.26" evidence="4"/>
<feature type="domain" description="HECT" evidence="13">
    <location>
        <begin position="3645"/>
        <end position="3981"/>
    </location>
</feature>
<dbReference type="CDD" id="cd00078">
    <property type="entry name" value="HECTc"/>
    <property type="match status" value="1"/>
</dbReference>
<evidence type="ECO:0000256" key="4">
    <source>
        <dbReference type="ARBA" id="ARBA00012485"/>
    </source>
</evidence>
<feature type="compositionally biased region" description="Basic and acidic residues" evidence="12">
    <location>
        <begin position="3279"/>
        <end position="3295"/>
    </location>
</feature>
<feature type="region of interest" description="Disordered" evidence="12">
    <location>
        <begin position="3279"/>
        <end position="3346"/>
    </location>
</feature>
<dbReference type="PANTHER" id="PTHR11254">
    <property type="entry name" value="HECT DOMAIN UBIQUITIN-PROTEIN LIGASE"/>
    <property type="match status" value="1"/>
</dbReference>
<dbReference type="FunFam" id="3.30.2160.10:FF:000001">
    <property type="entry name" value="E3 ubiquitin-protein ligase NEDD4-like"/>
    <property type="match status" value="1"/>
</dbReference>
<accession>A0A0F4GT11</accession>
<feature type="region of interest" description="Disordered" evidence="12">
    <location>
        <begin position="1918"/>
        <end position="1959"/>
    </location>
</feature>
<feature type="region of interest" description="Disordered" evidence="12">
    <location>
        <begin position="1134"/>
        <end position="1163"/>
    </location>
</feature>
<feature type="active site" description="Glycyl thioester intermediate" evidence="11">
    <location>
        <position position="3948"/>
    </location>
</feature>
<dbReference type="GO" id="GO:0005737">
    <property type="term" value="C:cytoplasm"/>
    <property type="evidence" value="ECO:0007669"/>
    <property type="project" value="TreeGrafter"/>
</dbReference>
<dbReference type="GO" id="GO:0006511">
    <property type="term" value="P:ubiquitin-dependent protein catabolic process"/>
    <property type="evidence" value="ECO:0007669"/>
    <property type="project" value="TreeGrafter"/>
</dbReference>
<feature type="compositionally biased region" description="Basic and acidic residues" evidence="12">
    <location>
        <begin position="2950"/>
        <end position="2967"/>
    </location>
</feature>
<evidence type="ECO:0000256" key="12">
    <source>
        <dbReference type="SAM" id="MobiDB-lite"/>
    </source>
</evidence>
<dbReference type="UniPathway" id="UPA00143"/>
<dbReference type="Gene3D" id="3.90.1750.10">
    <property type="entry name" value="Hect, E3 ligase catalytic domains"/>
    <property type="match status" value="1"/>
</dbReference>
<dbReference type="GO" id="GO:0051028">
    <property type="term" value="P:mRNA transport"/>
    <property type="evidence" value="ECO:0007669"/>
    <property type="project" value="UniProtKB-KW"/>
</dbReference>
<name>A0A0F4GT11_9PEZI</name>
<sequence>MGRIKKAVTERHTATLSPFVANFVKHATQIPLHELPAHLNSFPQHWPLPRGDLYHWIPLLDRFDHLLELFNKEYGLHEGPQTQPFGRRLLEKGDAEAGMPYPSGGVGDEELDAAKYSAEGDRELVEVVLHFTRILLEHCGNRSLYSSSAHINNLLHTTSLSLLQLCLKLGLRLAQRYQVARYKNHHPSAQAVLLANHYAFNFDNLHKIAMPFPRPSMAPALPNQTPAKGKDKVTQASQLNTSDLVSIAKDTPSPAIIKDMSTVIITYYDQPAAPSTVDTPEDPSESLPVTPTPARRTSNLGPSRDRPSPGERSNSANDVSSTPVKSRETDAAPSNAPKSFTIPAEEVAAKPAWSLIADALPNLPNDLRYDLLHRVRIAKSYATAETSNQELLEVRLLAIANLAFAHNESKFQEKVGIPDAEEPRRFHLAQQLCDLLQPATSVQTALTLQSETAVILTLEALTKSRHKVGEVADALAVTVNHGALYYELRKVIATLSEPEESSSQRELQQSEWRDATFDLVNSLLGANHQARYAEKMVAAGIMGVLIEGLTLRTARAERFHEKILQFFDSFIHGIPTAFQTLANVKGLDIIADLTSFEVTAALETARNGQGLPKDYKSKVVDYEVPFYQQSTLRQLFKNTVHMFEHNAGTHDRLLRNLIDTPQILGALRMVIENASIFGSNVWTGALNIVSSFIHNEPTSYQVIGEAGLSKGFLESITEAQIPEELPALDGFKPLTETQYLDMDENGDPVFPTAAGILSVGEVMCDIPTAFGAICLNESGMQLFQASGALVKFFDIFLSPAHVRAMEDEGSTAATIGQSFDELSRHQPRLKDQIMAAVFNMLRRLKQLCEVLAVQKRSGAKLWEAVDGKMVVAGGRDALKGVSREYSAECLSSETKFAPFAESEPIEAHELEDQNERAPAVPFLSTCFKFLEGFLHNTNMCALFCEESGAELILDLATTPSNPYDLVAFPLFSKITQVLKLMGESRSHLVLPSLIRRTQYSLLGLKGLMENTEKSSAFSKFEQIEGGSASQLEVDGTTVVKSLLNAHLLTHVLGRTLAPPPYSLRHGNQNNHLFLNLNFTDVYVELIKDLSKLHATCLWENLFFQRMLPEKIKTQTEPRPFIMRRIDANGVVEVAAEKSSDSSQKDSSDVNIATEQSPDDSRNGMLVTKNIKTIRYLLSQVPYGIESFYHSLGQAIVTKRCEPASKQHAIYVAEHLANAAIWELEFRRSPPGEDGMDTKYIAQMLVIIGRMMLRNSYSMESFGTKEALTLVLTKFYIAGGFEKLNSYLDHFVQALANQSEDEKVDQPVKDAIQAILSFYTQVVRSKCINDASQTNLILLRDRTQPDFFQPGQFLVEIRHAVLPAVSKIWHSQELEKFADTNLKVVVDILRCILKAEGEDRALKRSEKASRRVLAHTPEFKLRNLDGLDRLKNLGFDLTLSREALYRCNNHSSNAEGYVRLRLKDSHSPRFAVPQGEPAPNDAAPAPSSSSGPDIEMPAADEQPSAQVTSASAAGGALAQVAATLDPSGSMHTLLTLDSDMMSDDDNPGTLGALPADMRAQDLASLTDPRTLEVLGQLRPSLPARDTQQLFVTIDDLDEERALLRNDLIDHCLEVLSNQPSLTFELADLIQAAVAKAGEGANPRAEIGATLVSSLMSLQGEEPTKESGLKIQAYAHLVALILQDRDFFDSTLDELKEYFENFVAWVQLGSDQKAEDAPWIRTVLLIIERVLAEDEQPVEVTWSPPSAEDPLKPLPALEVAEPVVAPKIRSQLFDALIDLLPKVGKDASLALSVCRVLTILTRRRELAARLSEKYTLGRLFLMTRQLAGAVDEKLQGSFMLILRHMVEDDGVMRQIMRAEIRTIFENHRSSRPMDTTAYIRHLYHLVLRSPEVFVEVTQELLEITRYDGHPHRAQCLAVKKKPPVTASGPTDVVSDQSAPTEDVSAVPKSSEARPPPITDSTDGVIQFLLRELSNFKDVEDKSVAVAKESENEKSAAETPSADVEMSDAGASSNALDGSSAAATASADTKNNTKPAFKPEDHAIYIYRCFVLQCLAELLASYNRTKVDFINFSRKSDANPSTPMKPRAGTLNYLLNTLLPAGTLEHRDDVAHRKRIATSHWATQVLVSLCTKTQERHLSNAQSSDPTAFPEHEPDLTFVRKFVLEHALRAFKDATTSAEPLDQRYSRLLALGELFNKMLNGKVDFQRASAQNTSNWTSHQHMGRLMYEKNFIGTLTSAIAELDLNFPNAKRAVKYILGPLKQLTELGIHLSQTMDISSSSGIPTSADEDDISSATSVSGDEDDDREQTPDLFRGSSLGMFESGAGEDDDDSDDDEEDDDEEMYDDGYDDEMEYEEEMTADHGDVVSDDDDDIHGMGEIEGVPGDVEMEVDIIDENEDSDDSSDDDEDEDDDDEDDDDDDIDRDVEFEDHMEEITGDDDNASLGDHDDEGWEDDGLEFEAHENGLDDGSPHGGPLEHIAHVLGVHDPSDHDDPDGLVRLDMGGGDEEFFEDEMAPDDEEDDEGEEYGEDIVYEPELEDEEDDEQDGGWTWDPQPPTAILRGHGHHHHHHHHRGFNEMLGMMGDHLRPAGHFRTHRATPNSRDEDGVNPLLQRDGGAAAANRERELEALGGRVPGRRAYVHRGGGDNFLQSLVNAVGPTAGGVINVNVDPGAAFGMPGASALPPMFTIQSRNGAQHALIDIDPSRPWREQMGGRWPEILPGRLNDRAAAGNEEAQAVEFRPSQTSVRWQEEARMLFAGKFQEKATRILNMLFRALIPNAMEARRVREKEEAERRAKEEKAAEAAHKLAEAERIEREAKEKLEREEREAKEREEAEMRAAELAARTDTEDAATDMEGVVQGSEAQSADAAAPEAVEEPAERVTITIHGRIIDITSLGIDREYIEALPEDMREEVIAAQFAEQRNQAARSGQAPTELDPEFLEALPRELQQELLRQEQADRRHRERDEARRRAAQDGGGAAAAPAVLPQEMNNADFMAMLDPALRQAVLMDTDEDTLAALPEAVQREARALMGDRGAPRGEQAARLGRGLEAATARILNGQVGIPRATDGEREVSRQRRPIAQMLDKSGIATLLRLMFVSLNSKSKTNLHGILSDVCKNTQNRAEVISILLSILQDGTADVSAVERSFAQLSLRAKQPSAAKTPQPLKRSLTGQQNFTASTELSPLNIVQQCLGTLNALSNDNPRVPSFFLNEHETIASQKAKSVKKGKGRETKAAKFPLNALLTLLDRKLITENTAVMETLASLLSHVTHPLTILLRRAKEARDAEKAEANKDEEASERPQTEGSDVPMQELSAAEPAEQDNAAAEPVVAEQDSKDKSTENKKKHRDLTPPEVPEENIRLVVNILAARECPSKTFSDTLDIIKNLSAIPGAKEVFGKELIRQAQELGQTLLEDLEELAKQIDAAETGTELQGLALASFSSAGSKQRKLLRVLVALDHLFDPKRMPPASTAAPSSSDGDRKLKEDILPTLYESATFGKMWNSLSACLTAIRLRGNMVNVATILLPLIESLMVVCRNSTLKDAKEAVTGPASPAEVGTPVPAARMEGLFFNFTNEHRKILNELIRNNPKLMNGNLSVLAKNSKVLEFDNKRSYFSRKLHDRRTEVRVAHPSLQLSIRRDQVFLDSFKSLYYKSGNEIKYGKLNIRFIGEEGVDAGGVSREWFAAMARQMFNPDYALFNPVASDRTTFHPNTLSEVNPEHLMFFKFIGRIIGKALYENRVLDCHFSRAVYRRILGKSVSLKDMETLDLDYYKSLVWILENDITDVTFETFSVDVDKFGVTETVDLIPNGRNIPVTEENKHEYVRHVVDYRLVTSVKNQLDNFLQGFHEIIPAELVSIFNEQELELLISGLPDIDVDDWKNNTDYTNYQPTSPQIQWFWRAVRSFDKEEKAKLLQFVTGTSKVPLNGFKELEGMNGFSKFNIHRDYSNKERLPSSHTCFNQLDLPEYESYEALRHQLYTAITAGSEYFGFA</sequence>
<feature type="region of interest" description="Disordered" evidence="12">
    <location>
        <begin position="1467"/>
        <end position="1510"/>
    </location>
</feature>
<dbReference type="InterPro" id="IPR050409">
    <property type="entry name" value="E3_ubiq-protein_ligase"/>
</dbReference>
<feature type="compositionally biased region" description="Acidic residues" evidence="12">
    <location>
        <begin position="2499"/>
        <end position="2541"/>
    </location>
</feature>
<keyword evidence="15" id="KW-1185">Reference proteome</keyword>
<dbReference type="FunFam" id="3.30.2410.10:FF:000004">
    <property type="entry name" value="E3 ubiquitin-protein ligase HUWE1, variant"/>
    <property type="match status" value="1"/>
</dbReference>
<comment type="catalytic activity">
    <reaction evidence="1">
        <text>S-ubiquitinyl-[E2 ubiquitin-conjugating enzyme]-L-cysteine + [acceptor protein]-L-lysine = [E2 ubiquitin-conjugating enzyme]-L-cysteine + N(6)-ubiquitinyl-[acceptor protein]-L-lysine.</text>
        <dbReference type="EC" id="2.3.2.26"/>
    </reaction>
</comment>
<dbReference type="SUPFAM" id="SSF56204">
    <property type="entry name" value="Hect, E3 ligase catalytic domain"/>
    <property type="match status" value="1"/>
</dbReference>
<keyword evidence="14" id="KW-0436">Ligase</keyword>
<feature type="region of interest" description="Disordered" evidence="12">
    <location>
        <begin position="2785"/>
        <end position="2845"/>
    </location>
</feature>
<dbReference type="InterPro" id="IPR000569">
    <property type="entry name" value="HECT_dom"/>
</dbReference>
<feature type="compositionally biased region" description="Polar residues" evidence="12">
    <location>
        <begin position="311"/>
        <end position="324"/>
    </location>
</feature>
<dbReference type="InterPro" id="IPR010314">
    <property type="entry name" value="E3_Ub_ligase_DUF913"/>
</dbReference>
<dbReference type="OrthoDB" id="8068875at2759"/>
<feature type="region of interest" description="Disordered" evidence="12">
    <location>
        <begin position="273"/>
        <end position="339"/>
    </location>
</feature>